<protein>
    <submittedName>
        <fullName evidence="1">DUF2461 family protein</fullName>
    </submittedName>
</protein>
<proteinExistence type="predicted"/>
<dbReference type="EMBL" id="CP157804">
    <property type="protein sequence ID" value="XBQ22617.1"/>
    <property type="molecule type" value="Genomic_DNA"/>
</dbReference>
<organism evidence="1">
    <name type="scientific">Flagellimonas sp. MMG031</name>
    <dbReference type="NCBI Taxonomy" id="3158549"/>
    <lineage>
        <taxon>Bacteria</taxon>
        <taxon>Pseudomonadati</taxon>
        <taxon>Bacteroidota</taxon>
        <taxon>Flavobacteriia</taxon>
        <taxon>Flavobacteriales</taxon>
        <taxon>Flavobacteriaceae</taxon>
        <taxon>Flagellimonas</taxon>
    </lineage>
</organism>
<dbReference type="Pfam" id="PF09365">
    <property type="entry name" value="DUF2461"/>
    <property type="match status" value="1"/>
</dbReference>
<dbReference type="RefSeq" id="WP_349351518.1">
    <property type="nucleotide sequence ID" value="NZ_CP157804.1"/>
</dbReference>
<gene>
    <name evidence="1" type="ORF">ABNE31_13530</name>
</gene>
<dbReference type="KEGG" id="fld:ABNE31_13530"/>
<reference evidence="1" key="1">
    <citation type="submission" date="2024-05" db="EMBL/GenBank/DDBJ databases">
        <title>Draft Genome Sequences of Flagellimonas sp. MMG031 and Marinobacter sp. MMG032 Isolated from the dinoflagellate Symbiodinium pilosum.</title>
        <authorList>
            <person name="Shikuma N.J."/>
            <person name="Farrell M.V."/>
        </authorList>
    </citation>
    <scope>NUCLEOTIDE SEQUENCE</scope>
    <source>
        <strain evidence="1">MMG031</strain>
    </source>
</reference>
<dbReference type="InterPro" id="IPR012808">
    <property type="entry name" value="CHP02453"/>
</dbReference>
<evidence type="ECO:0000313" key="1">
    <source>
        <dbReference type="EMBL" id="XBQ22617.1"/>
    </source>
</evidence>
<accession>A0AAU7MWM0</accession>
<name>A0AAU7MWM0_9FLAO</name>
<dbReference type="AlphaFoldDB" id="A0AAU7MWM0"/>
<sequence length="30" mass="3882">MHMDFNDLFHFLEELQQNNNKEWMDANRKW</sequence>